<keyword evidence="1" id="KW-0479">Metal-binding</keyword>
<keyword evidence="1" id="KW-0862">Zinc</keyword>
<reference evidence="3" key="1">
    <citation type="submission" date="2021-01" db="EMBL/GenBank/DDBJ databases">
        <authorList>
            <person name="Corre E."/>
            <person name="Pelletier E."/>
            <person name="Niang G."/>
            <person name="Scheremetjew M."/>
            <person name="Finn R."/>
            <person name="Kale V."/>
            <person name="Holt S."/>
            <person name="Cochrane G."/>
            <person name="Meng A."/>
            <person name="Brown T."/>
            <person name="Cohen L."/>
        </authorList>
    </citation>
    <scope>NUCLEOTIDE SEQUENCE</scope>
    <source>
        <strain evidence="3">CCMP644</strain>
    </source>
</reference>
<dbReference type="GO" id="GO:0008270">
    <property type="term" value="F:zinc ion binding"/>
    <property type="evidence" value="ECO:0007669"/>
    <property type="project" value="UniProtKB-KW"/>
</dbReference>
<dbReference type="EMBL" id="HBFX01030997">
    <property type="protein sequence ID" value="CAD8967698.1"/>
    <property type="molecule type" value="Transcribed_RNA"/>
</dbReference>
<dbReference type="AlphaFoldDB" id="A0A6U4PSM3"/>
<evidence type="ECO:0000256" key="1">
    <source>
        <dbReference type="PROSITE-ProRule" id="PRU00175"/>
    </source>
</evidence>
<organism evidence="3">
    <name type="scientific">Hemiselmis andersenii</name>
    <name type="common">Cryptophyte alga</name>
    <dbReference type="NCBI Taxonomy" id="464988"/>
    <lineage>
        <taxon>Eukaryota</taxon>
        <taxon>Cryptophyceae</taxon>
        <taxon>Cryptomonadales</taxon>
        <taxon>Hemiselmidaceae</taxon>
        <taxon>Hemiselmis</taxon>
    </lineage>
</organism>
<name>A0A6U4PSM3_HEMAN</name>
<gene>
    <name evidence="3" type="ORF">HAND00432_LOCUS18695</name>
</gene>
<keyword evidence="1" id="KW-0863">Zinc-finger</keyword>
<dbReference type="InterPro" id="IPR001841">
    <property type="entry name" value="Znf_RING"/>
</dbReference>
<proteinExistence type="predicted"/>
<protein>
    <recommendedName>
        <fullName evidence="2">RING-type domain-containing protein</fullName>
    </recommendedName>
</protein>
<feature type="domain" description="RING-type" evidence="2">
    <location>
        <begin position="118"/>
        <end position="166"/>
    </location>
</feature>
<evidence type="ECO:0000313" key="3">
    <source>
        <dbReference type="EMBL" id="CAD8967698.1"/>
    </source>
</evidence>
<accession>A0A6U4PSM3</accession>
<dbReference type="PROSITE" id="PS50089">
    <property type="entry name" value="ZF_RING_2"/>
    <property type="match status" value="1"/>
</dbReference>
<evidence type="ECO:0000259" key="2">
    <source>
        <dbReference type="PROSITE" id="PS50089"/>
    </source>
</evidence>
<sequence>MLATNATPTIVGERQCETCLYGLQEGQRNSSIPTRASCEAGACSAGSTETRASLRERNDGSLPRVRDEEREISKLERSLWAPCARTEEARAEGGSLAALYTGEGVEEWLAEEEVVGECSICMRDHEDPETRVIPHSCATCTSGPTAWKICTGCDKTMRSQRCPVCRCDYAPALMCRLLGCDDVEEALKPYAPLFATAVCESSTTILWSPSSNTLRFSIPVDVAIDTPLRMYRQTAIHPTPEAREELLQRGTFKLSNSVLRFLHGDCDGVLRQGRAATAWLYSRGGELSNEQLLGHNSRTSGQRPLTGEGDFFLADMSLEEQRQAIERMALHVEGMWSTDV</sequence>